<comment type="subcellular location">
    <subcellularLocation>
        <location evidence="1">Membrane</location>
        <topology evidence="1">Multi-pass membrane protein</topology>
    </subcellularLocation>
</comment>
<evidence type="ECO:0000256" key="10">
    <source>
        <dbReference type="ARBA" id="ARBA00023303"/>
    </source>
</evidence>
<evidence type="ECO:0000256" key="6">
    <source>
        <dbReference type="ARBA" id="ARBA00023053"/>
    </source>
</evidence>
<dbReference type="AlphaFoldDB" id="A0ABD3W775"/>
<dbReference type="Proteomes" id="UP001634394">
    <property type="component" value="Unassembled WGS sequence"/>
</dbReference>
<keyword evidence="5 12" id="KW-1133">Transmembrane helix</keyword>
<keyword evidence="10 11" id="KW-0407">Ion channel</keyword>
<organism evidence="13 14">
    <name type="scientific">Sinanodonta woodiana</name>
    <name type="common">Chinese pond mussel</name>
    <name type="synonym">Anodonta woodiana</name>
    <dbReference type="NCBI Taxonomy" id="1069815"/>
    <lineage>
        <taxon>Eukaryota</taxon>
        <taxon>Metazoa</taxon>
        <taxon>Spiralia</taxon>
        <taxon>Lophotrochozoa</taxon>
        <taxon>Mollusca</taxon>
        <taxon>Bivalvia</taxon>
        <taxon>Autobranchia</taxon>
        <taxon>Heteroconchia</taxon>
        <taxon>Palaeoheterodonta</taxon>
        <taxon>Unionida</taxon>
        <taxon>Unionoidea</taxon>
        <taxon>Unionidae</taxon>
        <taxon>Unioninae</taxon>
        <taxon>Sinanodonta</taxon>
    </lineage>
</organism>
<evidence type="ECO:0000256" key="4">
    <source>
        <dbReference type="ARBA" id="ARBA00022692"/>
    </source>
</evidence>
<accession>A0ABD3W775</accession>
<evidence type="ECO:0000256" key="11">
    <source>
        <dbReference type="RuleBase" id="RU000679"/>
    </source>
</evidence>
<keyword evidence="6" id="KW-0915">Sodium</keyword>
<name>A0ABD3W775_SINWO</name>
<keyword evidence="9 11" id="KW-0739">Sodium transport</keyword>
<evidence type="ECO:0000256" key="1">
    <source>
        <dbReference type="ARBA" id="ARBA00004141"/>
    </source>
</evidence>
<evidence type="ECO:0000256" key="3">
    <source>
        <dbReference type="ARBA" id="ARBA00022461"/>
    </source>
</evidence>
<keyword evidence="14" id="KW-1185">Reference proteome</keyword>
<evidence type="ECO:0000256" key="12">
    <source>
        <dbReference type="SAM" id="Phobius"/>
    </source>
</evidence>
<evidence type="ECO:0000313" key="13">
    <source>
        <dbReference type="EMBL" id="KAL3869754.1"/>
    </source>
</evidence>
<evidence type="ECO:0000256" key="8">
    <source>
        <dbReference type="ARBA" id="ARBA00023136"/>
    </source>
</evidence>
<evidence type="ECO:0000313" key="14">
    <source>
        <dbReference type="Proteomes" id="UP001634394"/>
    </source>
</evidence>
<dbReference type="GO" id="GO:0005272">
    <property type="term" value="F:sodium channel activity"/>
    <property type="evidence" value="ECO:0007669"/>
    <property type="project" value="UniProtKB-KW"/>
</dbReference>
<comment type="caution">
    <text evidence="13">The sequence shown here is derived from an EMBL/GenBank/DDBJ whole genome shotgun (WGS) entry which is preliminary data.</text>
</comment>
<dbReference type="EMBL" id="JBJQND010000008">
    <property type="protein sequence ID" value="KAL3869754.1"/>
    <property type="molecule type" value="Genomic_DNA"/>
</dbReference>
<keyword evidence="8 12" id="KW-0472">Membrane</keyword>
<protein>
    <submittedName>
        <fullName evidence="13">Uncharacterized protein</fullName>
    </submittedName>
</protein>
<reference evidence="13 14" key="1">
    <citation type="submission" date="2024-11" db="EMBL/GenBank/DDBJ databases">
        <title>Chromosome-level genome assembly of the freshwater bivalve Anodonta woodiana.</title>
        <authorList>
            <person name="Chen X."/>
        </authorList>
    </citation>
    <scope>NUCLEOTIDE SEQUENCE [LARGE SCALE GENOMIC DNA]</scope>
    <source>
        <strain evidence="13">MN2024</strain>
        <tissue evidence="13">Gills</tissue>
    </source>
</reference>
<comment type="similarity">
    <text evidence="11">Belongs to the amiloride-sensitive sodium channel (TC 1.A.6) family.</text>
</comment>
<dbReference type="PANTHER" id="PTHR11690">
    <property type="entry name" value="AMILORIDE-SENSITIVE SODIUM CHANNEL-RELATED"/>
    <property type="match status" value="1"/>
</dbReference>
<dbReference type="Gene3D" id="1.10.287.770">
    <property type="entry name" value="YojJ-like"/>
    <property type="match status" value="1"/>
</dbReference>
<dbReference type="Pfam" id="PF00858">
    <property type="entry name" value="ASC"/>
    <property type="match status" value="1"/>
</dbReference>
<gene>
    <name evidence="13" type="ORF">ACJMK2_042395</name>
</gene>
<proteinExistence type="inferred from homology"/>
<dbReference type="PANTHER" id="PTHR11690:SF248">
    <property type="entry name" value="PICKPOCKET 17, ISOFORM A"/>
    <property type="match status" value="1"/>
</dbReference>
<keyword evidence="2 11" id="KW-0813">Transport</keyword>
<dbReference type="InterPro" id="IPR001873">
    <property type="entry name" value="ENaC"/>
</dbReference>
<evidence type="ECO:0000256" key="7">
    <source>
        <dbReference type="ARBA" id="ARBA00023065"/>
    </source>
</evidence>
<evidence type="ECO:0000256" key="5">
    <source>
        <dbReference type="ARBA" id="ARBA00022989"/>
    </source>
</evidence>
<keyword evidence="3 11" id="KW-0894">Sodium channel</keyword>
<feature type="non-terminal residue" evidence="13">
    <location>
        <position position="1"/>
    </location>
</feature>
<dbReference type="GO" id="GO:0016020">
    <property type="term" value="C:membrane"/>
    <property type="evidence" value="ECO:0007669"/>
    <property type="project" value="UniProtKB-SubCell"/>
</dbReference>
<keyword evidence="4 11" id="KW-0812">Transmembrane</keyword>
<evidence type="ECO:0000256" key="2">
    <source>
        <dbReference type="ARBA" id="ARBA00022448"/>
    </source>
</evidence>
<evidence type="ECO:0000256" key="9">
    <source>
        <dbReference type="ARBA" id="ARBA00023201"/>
    </source>
</evidence>
<feature type="transmembrane region" description="Helical" evidence="12">
    <location>
        <begin position="87"/>
        <end position="113"/>
    </location>
</feature>
<sequence length="181" mass="20496">VVGIIVELCSSTNNRAFYKCNKIFLAILCIFDGGACSILMQNYNDSRLLSFNFLKLNVYFEDLNFEKIDEVPEISFTQLLSDVGGAIGLWIGLSVLALCEIFHLILELCALGINRCCSKGQSQHSSEGDIEHSRDGNMIDMENRHHEQTGQNRTLLYVVPVYSSIRDQYQQRFGYLTSSQH</sequence>
<feature type="transmembrane region" description="Helical" evidence="12">
    <location>
        <begin position="23"/>
        <end position="43"/>
    </location>
</feature>
<keyword evidence="7 11" id="KW-0406">Ion transport</keyword>